<dbReference type="EMBL" id="HACA01015562">
    <property type="protein sequence ID" value="CDW32923.1"/>
    <property type="molecule type" value="Transcribed_RNA"/>
</dbReference>
<name>A0A0K2U400_LEPSM</name>
<accession>A0A0K2U400</accession>
<organism evidence="1">
    <name type="scientific">Lepeophtheirus salmonis</name>
    <name type="common">Salmon louse</name>
    <name type="synonym">Caligus salmonis</name>
    <dbReference type="NCBI Taxonomy" id="72036"/>
    <lineage>
        <taxon>Eukaryota</taxon>
        <taxon>Metazoa</taxon>
        <taxon>Ecdysozoa</taxon>
        <taxon>Arthropoda</taxon>
        <taxon>Crustacea</taxon>
        <taxon>Multicrustacea</taxon>
        <taxon>Hexanauplia</taxon>
        <taxon>Copepoda</taxon>
        <taxon>Siphonostomatoida</taxon>
        <taxon>Caligidae</taxon>
        <taxon>Lepeophtheirus</taxon>
    </lineage>
</organism>
<proteinExistence type="predicted"/>
<evidence type="ECO:0000313" key="1">
    <source>
        <dbReference type="EMBL" id="CDW32923.1"/>
    </source>
</evidence>
<reference evidence="1" key="1">
    <citation type="submission" date="2014-05" db="EMBL/GenBank/DDBJ databases">
        <authorList>
            <person name="Chronopoulou M."/>
        </authorList>
    </citation>
    <scope>NUCLEOTIDE SEQUENCE</scope>
    <source>
        <tissue evidence="1">Whole organism</tissue>
    </source>
</reference>
<protein>
    <submittedName>
        <fullName evidence="1">Uncharacterized protein</fullName>
    </submittedName>
</protein>
<dbReference type="AlphaFoldDB" id="A0A0K2U400"/>
<sequence length="134" mass="14185">MGPPTASAPSESSKTMVSKIGWLFASFFVLELPDLGGMGGGVLSLNRKTSPLLTCLFEVEFWPPSVADSLTLFLLKIFGTAPVAWLNETVSASRKGGSKTFGFATSLSGTKTDELEVFVTTRLGDPDGFTTISL</sequence>